<sequence length="59" mass="6474">MALSANDESSNADIKLEDHNNAKVEASLNVRLPQNMIAISSIDSNIEIDCPSYGQRRTL</sequence>
<comment type="caution">
    <text evidence="1">The sequence shown here is derived from an EMBL/GenBank/DDBJ whole genome shotgun (WGS) entry which is preliminary data.</text>
</comment>
<dbReference type="Proteomes" id="UP000093000">
    <property type="component" value="Unassembled WGS sequence"/>
</dbReference>
<reference evidence="1 2" key="1">
    <citation type="submission" date="2016-03" db="EMBL/GenBank/DDBJ databases">
        <title>Choanephora cucurbitarum.</title>
        <authorList>
            <person name="Min B."/>
            <person name="Park H."/>
            <person name="Park J.-H."/>
            <person name="Shin H.-D."/>
            <person name="Choi I.-G."/>
        </authorList>
    </citation>
    <scope>NUCLEOTIDE SEQUENCE [LARGE SCALE GENOMIC DNA]</scope>
    <source>
        <strain evidence="1 2">KUS-F28377</strain>
    </source>
</reference>
<evidence type="ECO:0000313" key="1">
    <source>
        <dbReference type="EMBL" id="OBZ89264.1"/>
    </source>
</evidence>
<gene>
    <name evidence="1" type="ORF">A0J61_02676</name>
</gene>
<organism evidence="1 2">
    <name type="scientific">Choanephora cucurbitarum</name>
    <dbReference type="NCBI Taxonomy" id="101091"/>
    <lineage>
        <taxon>Eukaryota</taxon>
        <taxon>Fungi</taxon>
        <taxon>Fungi incertae sedis</taxon>
        <taxon>Mucoromycota</taxon>
        <taxon>Mucoromycotina</taxon>
        <taxon>Mucoromycetes</taxon>
        <taxon>Mucorales</taxon>
        <taxon>Mucorineae</taxon>
        <taxon>Choanephoraceae</taxon>
        <taxon>Choanephoroideae</taxon>
        <taxon>Choanephora</taxon>
    </lineage>
</organism>
<dbReference type="EMBL" id="LUGH01000104">
    <property type="protein sequence ID" value="OBZ89264.1"/>
    <property type="molecule type" value="Genomic_DNA"/>
</dbReference>
<dbReference type="AlphaFoldDB" id="A0A1C7NPU0"/>
<protein>
    <submittedName>
        <fullName evidence="1">Uncharacterized protein</fullName>
    </submittedName>
</protein>
<dbReference type="InParanoid" id="A0A1C7NPU0"/>
<evidence type="ECO:0000313" key="2">
    <source>
        <dbReference type="Proteomes" id="UP000093000"/>
    </source>
</evidence>
<keyword evidence="2" id="KW-1185">Reference proteome</keyword>
<accession>A0A1C7NPU0</accession>
<name>A0A1C7NPU0_9FUNG</name>
<proteinExistence type="predicted"/>